<evidence type="ECO:0000256" key="14">
    <source>
        <dbReference type="ARBA" id="ARBA00024326"/>
    </source>
</evidence>
<dbReference type="GO" id="GO:0005743">
    <property type="term" value="C:mitochondrial inner membrane"/>
    <property type="evidence" value="ECO:0007669"/>
    <property type="project" value="UniProtKB-SubCell"/>
</dbReference>
<keyword evidence="16" id="KW-0999">Mitochondrion inner membrane</keyword>
<evidence type="ECO:0000256" key="1">
    <source>
        <dbReference type="ARBA" id="ARBA00004502"/>
    </source>
</evidence>
<comment type="pathway">
    <text evidence="2">Lipid metabolism.</text>
</comment>
<comment type="subcellular location">
    <molecule>Phosphatidylserine decarboxylase beta chain</molecule>
    <subcellularLocation>
        <location evidence="16">Mitochondrion inner membrane</location>
        <topology evidence="16">Single-pass membrane protein</topology>
        <orientation evidence="16">Intermembrane side</orientation>
    </subcellularLocation>
</comment>
<comment type="catalytic activity">
    <reaction evidence="16">
        <text>a 1,2-diacyl-sn-glycero-3-phospho-L-serine + H(+) = a 1,2-diacyl-sn-glycero-3-phosphoethanolamine + CO2</text>
        <dbReference type="Rhea" id="RHEA:20828"/>
        <dbReference type="ChEBI" id="CHEBI:15378"/>
        <dbReference type="ChEBI" id="CHEBI:16526"/>
        <dbReference type="ChEBI" id="CHEBI:57262"/>
        <dbReference type="ChEBI" id="CHEBI:64612"/>
        <dbReference type="EC" id="4.1.1.65"/>
    </reaction>
</comment>
<keyword evidence="3 16" id="KW-0444">Lipid biosynthesis</keyword>
<dbReference type="InterPro" id="IPR033661">
    <property type="entry name" value="PSD_type1_euk"/>
</dbReference>
<sequence length="357" mass="40552">MRKSTNHPGGGGQRSRRWLSVPRLSIRRRIGQLPPRILPEHSWQLLKPLAKAGLSPSSRVSKAVYCRAPTRLLSRLWGLVNEVSLPRWLRRPLLSMYVWAFSVNMAEAEIEDLNRYKNLGELFRRPLKSTARVISAHNVVSPCDGRVLHCGRTRGSQIEQVKGLTYSLENFLGPQGWREPANISLPFLQQLGVRPANRLFHHVIYLAPGDYHRFHSPTDWSIQHRRHFPGTLLSVSPNIARWMPGLFCQNERVVLSGQWQFGFFSLTAVGATNVGSIRIYGDKELHTNHSHHVKGKYHDHSYTEQHGPSGLILTKGAPLGEFNFGSTIVLVFEAPRHFKFHTKDGERIFMGKALGSF</sequence>
<keyword evidence="12 16" id="KW-1208">Phospholipid metabolism</keyword>
<dbReference type="AlphaFoldDB" id="A0AAV3A1P3"/>
<dbReference type="EMBL" id="DYDO01000008">
    <property type="protein sequence ID" value="DBA18845.1"/>
    <property type="molecule type" value="Genomic_DNA"/>
</dbReference>
<evidence type="ECO:0000256" key="16">
    <source>
        <dbReference type="HAMAP-Rule" id="MF_03208"/>
    </source>
</evidence>
<evidence type="ECO:0000256" key="15">
    <source>
        <dbReference type="ARBA" id="ARBA00045136"/>
    </source>
</evidence>
<dbReference type="Proteomes" id="UP001181693">
    <property type="component" value="Unassembled WGS sequence"/>
</dbReference>
<dbReference type="GO" id="GO:0005811">
    <property type="term" value="C:lipid droplet"/>
    <property type="evidence" value="ECO:0007669"/>
    <property type="project" value="UniProtKB-SubCell"/>
</dbReference>
<comment type="subcellular location">
    <subcellularLocation>
        <location evidence="1">Lipid droplet</location>
    </subcellularLocation>
</comment>
<evidence type="ECO:0000256" key="6">
    <source>
        <dbReference type="ARBA" id="ARBA00022793"/>
    </source>
</evidence>
<evidence type="ECO:0000256" key="10">
    <source>
        <dbReference type="ARBA" id="ARBA00023209"/>
    </source>
</evidence>
<feature type="chain" id="PRO_5043070632" description="Phosphatidylserine decarboxylase beta chain" evidence="16">
    <location>
        <begin position="1"/>
        <end position="325"/>
    </location>
</feature>
<evidence type="ECO:0000256" key="9">
    <source>
        <dbReference type="ARBA" id="ARBA00023136"/>
    </source>
</evidence>
<comment type="PTM">
    <text evidence="16">Is synthesized initially as an inactive proenzyme. Formation of the active enzyme involves a self-maturation process in which the active site pyruvoyl group is generated from an internal serine residue via an autocatalytic post-translational modification. Two non-identical subunits are generated from the proenzyme in this reaction, and the pyruvate is formed at the N-terminus of the alpha chain, which is derived from the carboxyl end of the proenzyme. The autoendoproteolytic cleavage occurs by a canonical serine protease mechanism, in which the side chain hydroxyl group of the serine supplies its oxygen atom to form the C-terminus of the beta chain, while the remainder of the serine residue undergoes an oxidative deamination to produce ammonia and the pyruvoyl prosthetic group on the alpha chain. During this reaction, the Ser that is part of the protease active site of the proenzyme becomes the pyruvoyl prosthetic group, which constitutes an essential element of the active site of the mature decarboxylase.</text>
</comment>
<dbReference type="Pfam" id="PF02666">
    <property type="entry name" value="PS_Dcarbxylase"/>
    <property type="match status" value="1"/>
</dbReference>
<dbReference type="GO" id="GO:0004609">
    <property type="term" value="F:phosphatidylserine decarboxylase activity"/>
    <property type="evidence" value="ECO:0007669"/>
    <property type="project" value="UniProtKB-UniRule"/>
</dbReference>
<feature type="chain" id="PRO_5043070631" description="Phosphatidylserine decarboxylase alpha chain" evidence="16">
    <location>
        <begin position="326"/>
        <end position="357"/>
    </location>
</feature>
<feature type="site" description="Cleavage (non-hydrolytic); by autocatalysis" evidence="16">
    <location>
        <begin position="325"/>
        <end position="326"/>
    </location>
</feature>
<feature type="topological domain" description="Mitochondrial matrix" evidence="16">
    <location>
        <begin position="1"/>
        <end position="18"/>
    </location>
</feature>
<comment type="subunit">
    <text evidence="16">Heterodimer of a large membrane-associated beta subunit and a small pyruvoyl-containing alpha subunit.</text>
</comment>
<keyword evidence="10 16" id="KW-0594">Phospholipid biosynthesis</keyword>
<feature type="active site" description="Charge relay system; for autoendoproteolytic cleavage activity" evidence="16">
    <location>
        <position position="144"/>
    </location>
</feature>
<feature type="active site" description="Schiff-base intermediate with substrate; via pyruvic acid; for decarboxylase activity" evidence="16">
    <location>
        <position position="326"/>
    </location>
</feature>
<evidence type="ECO:0000256" key="5">
    <source>
        <dbReference type="ARBA" id="ARBA00022692"/>
    </source>
</evidence>
<comment type="subcellular location">
    <molecule>Phosphatidylserine decarboxylase alpha chain</molecule>
    <subcellularLocation>
        <location evidence="16">Mitochondrion inner membrane</location>
        <topology evidence="16">Peripheral membrane protein</topology>
        <orientation evidence="16">Intermembrane side</orientation>
    </subcellularLocation>
    <text evidence="16">Anchored to the mitochondrial inner membrane through its interaction with the integral membrane beta chain.</text>
</comment>
<comment type="similarity">
    <text evidence="16">Belongs to the phosphatidylserine decarboxylase family. PSD-B subfamily. Eukaryotic type I sub-subfamily.</text>
</comment>
<keyword evidence="7 16" id="KW-1133">Transmembrane helix</keyword>
<comment type="pathway">
    <text evidence="14">Phospholipid metabolism; phosphatidylethanolamine biosynthesis.</text>
</comment>
<keyword evidence="9 16" id="KW-0472">Membrane</keyword>
<keyword evidence="16" id="KW-0496">Mitochondrion</keyword>
<keyword evidence="13 16" id="KW-0670">Pyruvate</keyword>
<reference evidence="17" key="1">
    <citation type="thesis" date="2020" institute="ProQuest LLC" country="789 East Eisenhower Parkway, Ann Arbor, MI, USA">
        <title>Comparative Genomics and Chromosome Evolution.</title>
        <authorList>
            <person name="Mudd A.B."/>
        </authorList>
    </citation>
    <scope>NUCLEOTIDE SEQUENCE</scope>
    <source>
        <strain evidence="17">1538</strain>
        <tissue evidence="17">Blood</tissue>
    </source>
</reference>
<dbReference type="InterPro" id="IPR003817">
    <property type="entry name" value="PS_Dcarbxylase"/>
</dbReference>
<dbReference type="GO" id="GO:0016540">
    <property type="term" value="P:protein autoprocessing"/>
    <property type="evidence" value="ECO:0007669"/>
    <property type="project" value="UniProtKB-UniRule"/>
</dbReference>
<keyword evidence="11 16" id="KW-0456">Lyase</keyword>
<keyword evidence="5 16" id="KW-0812">Transmembrane</keyword>
<feature type="active site" description="Charge relay system; for autoendoproteolytic cleavage activity" evidence="16">
    <location>
        <position position="326"/>
    </location>
</feature>
<evidence type="ECO:0000256" key="4">
    <source>
        <dbReference type="ARBA" id="ARBA00022677"/>
    </source>
</evidence>
<feature type="active site" description="Charge relay system; for autoendoproteolytic cleavage activity" evidence="16">
    <location>
        <position position="215"/>
    </location>
</feature>
<dbReference type="GO" id="GO:0006646">
    <property type="term" value="P:phosphatidylethanolamine biosynthetic process"/>
    <property type="evidence" value="ECO:0007669"/>
    <property type="project" value="UniProtKB-UniRule"/>
</dbReference>
<comment type="cofactor">
    <cofactor evidence="16">
        <name>pyruvate</name>
        <dbReference type="ChEBI" id="CHEBI:15361"/>
    </cofactor>
    <text evidence="16">Binds 1 pyruvoyl group covalently per subunit.</text>
</comment>
<evidence type="ECO:0000256" key="13">
    <source>
        <dbReference type="ARBA" id="ARBA00023317"/>
    </source>
</evidence>
<keyword evidence="4" id="KW-0551">Lipid droplet</keyword>
<evidence type="ECO:0000313" key="18">
    <source>
        <dbReference type="Proteomes" id="UP001181693"/>
    </source>
</evidence>
<keyword evidence="6 16" id="KW-0210">Decarboxylase</keyword>
<keyword evidence="18" id="KW-1185">Reference proteome</keyword>
<feature type="modified residue" description="Pyruvic acid (Ser); by autocatalysis" evidence="16">
    <location>
        <position position="326"/>
    </location>
</feature>
<gene>
    <name evidence="16" type="primary">PISD</name>
    <name evidence="17" type="ORF">GDO54_014741</name>
</gene>
<evidence type="ECO:0000256" key="7">
    <source>
        <dbReference type="ARBA" id="ARBA00022989"/>
    </source>
</evidence>
<evidence type="ECO:0000313" key="17">
    <source>
        <dbReference type="EMBL" id="DBA18845.1"/>
    </source>
</evidence>
<name>A0AAV3A1P3_PYXAD</name>
<keyword evidence="16" id="KW-0865">Zymogen</keyword>
<evidence type="ECO:0000256" key="8">
    <source>
        <dbReference type="ARBA" id="ARBA00023098"/>
    </source>
</evidence>
<accession>A0AAV3A1P3</accession>
<keyword evidence="8 16" id="KW-0443">Lipid metabolism</keyword>
<feature type="topological domain" description="Mitochondrial intermembrane" evidence="16">
    <location>
        <begin position="38"/>
        <end position="357"/>
    </location>
</feature>
<dbReference type="InterPro" id="IPR033177">
    <property type="entry name" value="PSD-B"/>
</dbReference>
<evidence type="ECO:0000256" key="11">
    <source>
        <dbReference type="ARBA" id="ARBA00023239"/>
    </source>
</evidence>
<evidence type="ECO:0000256" key="12">
    <source>
        <dbReference type="ARBA" id="ARBA00023264"/>
    </source>
</evidence>
<dbReference type="NCBIfam" id="TIGR00163">
    <property type="entry name" value="PS_decarb"/>
    <property type="match status" value="1"/>
</dbReference>
<proteinExistence type="inferred from homology"/>
<organism evidence="17 18">
    <name type="scientific">Pyxicephalus adspersus</name>
    <name type="common">African bullfrog</name>
    <dbReference type="NCBI Taxonomy" id="30357"/>
    <lineage>
        <taxon>Eukaryota</taxon>
        <taxon>Metazoa</taxon>
        <taxon>Chordata</taxon>
        <taxon>Craniata</taxon>
        <taxon>Vertebrata</taxon>
        <taxon>Euteleostomi</taxon>
        <taxon>Amphibia</taxon>
        <taxon>Batrachia</taxon>
        <taxon>Anura</taxon>
        <taxon>Neobatrachia</taxon>
        <taxon>Ranoidea</taxon>
        <taxon>Pyxicephalidae</taxon>
        <taxon>Pyxicephalinae</taxon>
        <taxon>Pyxicephalus</taxon>
    </lineage>
</organism>
<comment type="caution">
    <text evidence="17">The sequence shown here is derived from an EMBL/GenBank/DDBJ whole genome shotgun (WGS) entry which is preliminary data.</text>
</comment>
<protein>
    <recommendedName>
        <fullName evidence="16">Phosphatidylserine decarboxylase proenzyme, mitochondrial</fullName>
        <ecNumber evidence="16">4.1.1.65</ecNumber>
    </recommendedName>
    <component>
        <recommendedName>
            <fullName evidence="16">Phosphatidylserine decarboxylase beta chain</fullName>
        </recommendedName>
    </component>
    <component>
        <recommendedName>
            <fullName evidence="16">Phosphatidylserine decarboxylase alpha chain</fullName>
        </recommendedName>
    </component>
</protein>
<dbReference type="PANTHER" id="PTHR10067">
    <property type="entry name" value="PHOSPHATIDYLSERINE DECARBOXYLASE"/>
    <property type="match status" value="1"/>
</dbReference>
<dbReference type="HAMAP" id="MF_03208">
    <property type="entry name" value="PS_decarb_PSD_B_type1_euk"/>
    <property type="match status" value="1"/>
</dbReference>
<comment type="function">
    <text evidence="15">Catalyzes the formation of phosphatidylethanolamine (PtdEtn) from phosphatidylserine (PtdSer). Plays a central role in phospholipid metabolism and in the interorganelle trafficking of phosphatidylserine. May be involved in lipid droplet biogenesis at the endoplasmic reticulum membrane.</text>
</comment>
<dbReference type="EC" id="4.1.1.65" evidence="16"/>
<evidence type="ECO:0000256" key="2">
    <source>
        <dbReference type="ARBA" id="ARBA00005189"/>
    </source>
</evidence>
<evidence type="ECO:0000256" key="3">
    <source>
        <dbReference type="ARBA" id="ARBA00022516"/>
    </source>
</evidence>
<dbReference type="PANTHER" id="PTHR10067:SF20">
    <property type="entry name" value="PHOSPHATIDYLSERINE DECARBOXYLASE PROENZYME, MITOCHONDRIAL"/>
    <property type="match status" value="1"/>
</dbReference>